<dbReference type="GeneID" id="25262204"/>
<dbReference type="Proteomes" id="UP000027361">
    <property type="component" value="Unassembled WGS sequence"/>
</dbReference>
<dbReference type="PANTHER" id="PTHR11051:SF8">
    <property type="entry name" value="PROTEIN-GLUCOSYLGALACTOSYLHYDROXYLYSINE GLUCOSIDASE"/>
    <property type="match status" value="1"/>
</dbReference>
<sequence>MDVFNYILTTNTHNTSTDAFQPQPYVANGYIGARLPIAGVGYQVFQPTLNNATFHNGTQGWPLFTGRQTGTTVAGFYAQVSNEDVPGTNYVIPGGQQVISLLPAWASLFVSVPSGQDYATYSSASEPTTISNYSQSMSIRDGLVSTNLTWTGAGSGNESSGLRLSYTAYAHRARPNVGVLRLDVSGLQPNASVVITDALDGSAARRVMNETSGVEGSANQIIFSSVQPVGVPNVTAWVFSAFDILASGNSSDSTANTQVLAKVTMPANVASLLGSNTSTIAQSFTVAASSNGTVSVVKYVGIASSDAYTPNERVQALNASVVARQAGWDALLTEHTAEWETIWSEGGDVQVNNTRNDAVLNALQATTRASLFHILANVRRGSEPTGLGDNSIAPAGLTSDSYAGGIFWDAETWMYPSLLSLFPSFAESINNYRHRLFGAATLNAQQYNRSGLLYPWVSFRYGNCTGIGPCFDYEYHLNNDIALAQWQYYQATANKTFLQEEAWPIMKSVSDFWASQVVKNADGTYTTLNETDPDEYANQVNNAAFTNAGISKVLSDTIEAASILGYQDQVSANWSDILANITILKTKDTGNPITLEFEGYNASLAVKQADVVLLTYPLEYAGQADPLADLTFYSTATSPNGPGMTYSVFSIDSAQLAQSGCESFTYLRSSSEPYARDPFLQFSEQTSDIYSQNGGTNPAYTFLTGHGGYLQTWTHGFTGYRTHTDRFYLDPSLPPQLADGVTVAGMQFQGNTFDVALGGSETIITLRAGRGSAKIEIAPANKAAGNYTLEQGQSISVPTRRVDLAAPAYAGNVAQCKTASSNVSWVPGSYDIAAIDGSNATFWQPNTASASALTIDLGTSQNISRLHINWGKNPATSLYVLTGEDASALTPVVNATQVQISAPYDVVQAAVVAINAGNTSDVPLAQATTARYVQLVIEGAMMPNAEFGHGATVAEVNVISS</sequence>
<dbReference type="SUPFAM" id="SSF74650">
    <property type="entry name" value="Galactose mutarotase-like"/>
    <property type="match status" value="1"/>
</dbReference>
<dbReference type="InterPro" id="IPR008928">
    <property type="entry name" value="6-hairpin_glycosidase_sf"/>
</dbReference>
<evidence type="ECO:0000259" key="6">
    <source>
        <dbReference type="PROSITE" id="PS50022"/>
    </source>
</evidence>
<dbReference type="Pfam" id="PF03632">
    <property type="entry name" value="Glyco_hydro_65m"/>
    <property type="match status" value="1"/>
</dbReference>
<dbReference type="AlphaFoldDB" id="A0A066WIE6"/>
<dbReference type="Gene3D" id="1.50.10.10">
    <property type="match status" value="1"/>
</dbReference>
<dbReference type="OMA" id="DIALAHW"/>
<dbReference type="HOGENOM" id="CLU_006285_4_0_1"/>
<evidence type="ECO:0000313" key="7">
    <source>
        <dbReference type="EMBL" id="KDN53616.1"/>
    </source>
</evidence>
<comment type="catalytic activity">
    <reaction evidence="1">
        <text>alpha,alpha-trehalose + H2O = alpha-D-glucose + beta-D-glucose</text>
        <dbReference type="Rhea" id="RHEA:32675"/>
        <dbReference type="ChEBI" id="CHEBI:15377"/>
        <dbReference type="ChEBI" id="CHEBI:15903"/>
        <dbReference type="ChEBI" id="CHEBI:16551"/>
        <dbReference type="ChEBI" id="CHEBI:17925"/>
        <dbReference type="EC" id="3.2.1.28"/>
    </reaction>
</comment>
<dbReference type="InterPro" id="IPR000421">
    <property type="entry name" value="FA58C"/>
</dbReference>
<dbReference type="InterPro" id="IPR005195">
    <property type="entry name" value="Glyco_hydro_65_M"/>
</dbReference>
<dbReference type="GO" id="GO:0030246">
    <property type="term" value="F:carbohydrate binding"/>
    <property type="evidence" value="ECO:0007669"/>
    <property type="project" value="InterPro"/>
</dbReference>
<dbReference type="Pfam" id="PF00754">
    <property type="entry name" value="F5_F8_type_C"/>
    <property type="match status" value="1"/>
</dbReference>
<evidence type="ECO:0000256" key="4">
    <source>
        <dbReference type="ARBA" id="ARBA00022801"/>
    </source>
</evidence>
<dbReference type="SUPFAM" id="SSF48208">
    <property type="entry name" value="Six-hairpin glycosidases"/>
    <property type="match status" value="1"/>
</dbReference>
<accession>A0A066WIE6</accession>
<reference evidence="7 8" key="1">
    <citation type="submission" date="2014-05" db="EMBL/GenBank/DDBJ databases">
        <title>Draft genome sequence of a rare smut relative, Tilletiaria anomala UBC 951.</title>
        <authorList>
            <consortium name="DOE Joint Genome Institute"/>
            <person name="Toome M."/>
            <person name="Kuo A."/>
            <person name="Henrissat B."/>
            <person name="Lipzen A."/>
            <person name="Tritt A."/>
            <person name="Yoshinaga Y."/>
            <person name="Zane M."/>
            <person name="Barry K."/>
            <person name="Grigoriev I.V."/>
            <person name="Spatafora J.W."/>
            <person name="Aimea M.C."/>
        </authorList>
    </citation>
    <scope>NUCLEOTIDE SEQUENCE [LARGE SCALE GENOMIC DNA]</scope>
    <source>
        <strain evidence="7 8">UBC 951</strain>
    </source>
</reference>
<keyword evidence="4" id="KW-0378">Hydrolase</keyword>
<comment type="similarity">
    <text evidence="2">Belongs to the glycosyl hydrolase 65 family.</text>
</comment>
<dbReference type="PANTHER" id="PTHR11051">
    <property type="entry name" value="GLYCOSYL HYDROLASE-RELATED"/>
    <property type="match status" value="1"/>
</dbReference>
<dbReference type="RefSeq" id="XP_013246464.1">
    <property type="nucleotide sequence ID" value="XM_013391010.1"/>
</dbReference>
<comment type="caution">
    <text evidence="7">The sequence shown here is derived from an EMBL/GenBank/DDBJ whole genome shotgun (WGS) entry which is preliminary data.</text>
</comment>
<dbReference type="InParanoid" id="A0A066WIE6"/>
<dbReference type="Pfam" id="PF03636">
    <property type="entry name" value="Glyco_hydro_65N"/>
    <property type="match status" value="1"/>
</dbReference>
<keyword evidence="8" id="KW-1185">Reference proteome</keyword>
<evidence type="ECO:0000256" key="2">
    <source>
        <dbReference type="ARBA" id="ARBA00006768"/>
    </source>
</evidence>
<dbReference type="Pfam" id="PF03633">
    <property type="entry name" value="Glyco_hydro_65C"/>
    <property type="match status" value="1"/>
</dbReference>
<evidence type="ECO:0000256" key="1">
    <source>
        <dbReference type="ARBA" id="ARBA00001576"/>
    </source>
</evidence>
<dbReference type="GO" id="GO:0004555">
    <property type="term" value="F:alpha,alpha-trehalase activity"/>
    <property type="evidence" value="ECO:0007669"/>
    <property type="project" value="UniProtKB-EC"/>
</dbReference>
<evidence type="ECO:0000256" key="5">
    <source>
        <dbReference type="ARBA" id="ARBA00023180"/>
    </source>
</evidence>
<dbReference type="PROSITE" id="PS50022">
    <property type="entry name" value="FA58C_3"/>
    <property type="match status" value="1"/>
</dbReference>
<proteinExistence type="inferred from homology"/>
<dbReference type="GO" id="GO:0005993">
    <property type="term" value="P:trehalose catabolic process"/>
    <property type="evidence" value="ECO:0007669"/>
    <property type="project" value="TreeGrafter"/>
</dbReference>
<dbReference type="SUPFAM" id="SSF49785">
    <property type="entry name" value="Galactose-binding domain-like"/>
    <property type="match status" value="1"/>
</dbReference>
<dbReference type="GO" id="GO:0009277">
    <property type="term" value="C:fungal-type cell wall"/>
    <property type="evidence" value="ECO:0007669"/>
    <property type="project" value="TreeGrafter"/>
</dbReference>
<organism evidence="7 8">
    <name type="scientific">Tilletiaria anomala (strain ATCC 24038 / CBS 436.72 / UBC 951)</name>
    <dbReference type="NCBI Taxonomy" id="1037660"/>
    <lineage>
        <taxon>Eukaryota</taxon>
        <taxon>Fungi</taxon>
        <taxon>Dikarya</taxon>
        <taxon>Basidiomycota</taxon>
        <taxon>Ustilaginomycotina</taxon>
        <taxon>Exobasidiomycetes</taxon>
        <taxon>Georgefischeriales</taxon>
        <taxon>Tilletiariaceae</taxon>
        <taxon>Tilletiaria</taxon>
    </lineage>
</organism>
<dbReference type="InterPro" id="IPR005194">
    <property type="entry name" value="Glyco_hydro_65_C"/>
</dbReference>
<evidence type="ECO:0000256" key="3">
    <source>
        <dbReference type="ARBA" id="ARBA00012757"/>
    </source>
</evidence>
<evidence type="ECO:0000313" key="8">
    <source>
        <dbReference type="Proteomes" id="UP000027361"/>
    </source>
</evidence>
<feature type="domain" description="F5/8 type C" evidence="6">
    <location>
        <begin position="797"/>
        <end position="961"/>
    </location>
</feature>
<dbReference type="EC" id="3.2.1.28" evidence="3"/>
<dbReference type="FunFam" id="1.50.10.10:FF:000032">
    <property type="entry name" value="Vacuolar acid trehalase"/>
    <property type="match status" value="1"/>
</dbReference>
<dbReference type="InterPro" id="IPR005196">
    <property type="entry name" value="Glyco_hydro_65_N"/>
</dbReference>
<gene>
    <name evidence="7" type="ORF">K437DRAFT_218789</name>
</gene>
<name>A0A066WIE6_TILAU</name>
<dbReference type="Gene3D" id="2.70.98.40">
    <property type="entry name" value="Glycoside hydrolase, family 65, N-terminal domain"/>
    <property type="match status" value="1"/>
</dbReference>
<dbReference type="STRING" id="1037660.A0A066WIE6"/>
<dbReference type="Gene3D" id="2.60.120.260">
    <property type="entry name" value="Galactose-binding domain-like"/>
    <property type="match status" value="1"/>
</dbReference>
<dbReference type="OrthoDB" id="200349at2759"/>
<dbReference type="EMBL" id="JMSN01000001">
    <property type="protein sequence ID" value="KDN53616.1"/>
    <property type="molecule type" value="Genomic_DNA"/>
</dbReference>
<dbReference type="InterPro" id="IPR011013">
    <property type="entry name" value="Gal_mutarotase_sf_dom"/>
</dbReference>
<dbReference type="InterPro" id="IPR037018">
    <property type="entry name" value="GH65_N"/>
</dbReference>
<keyword evidence="5" id="KW-0325">Glycoprotein</keyword>
<dbReference type="InterPro" id="IPR012341">
    <property type="entry name" value="6hp_glycosidase-like_sf"/>
</dbReference>
<dbReference type="InterPro" id="IPR008979">
    <property type="entry name" value="Galactose-bd-like_sf"/>
</dbReference>
<protein>
    <recommendedName>
        <fullName evidence="3">alpha,alpha-trehalase</fullName>
        <ecNumber evidence="3">3.2.1.28</ecNumber>
    </recommendedName>
</protein>